<keyword evidence="4 6" id="KW-1133">Transmembrane helix</keyword>
<evidence type="ECO:0000256" key="4">
    <source>
        <dbReference type="ARBA" id="ARBA00022989"/>
    </source>
</evidence>
<feature type="transmembrane region" description="Helical" evidence="6">
    <location>
        <begin position="302"/>
        <end position="320"/>
    </location>
</feature>
<feature type="transmembrane region" description="Helical" evidence="6">
    <location>
        <begin position="361"/>
        <end position="384"/>
    </location>
</feature>
<evidence type="ECO:0000256" key="1">
    <source>
        <dbReference type="ARBA" id="ARBA00004651"/>
    </source>
</evidence>
<evidence type="ECO:0008006" key="9">
    <source>
        <dbReference type="Google" id="ProtNLM"/>
    </source>
</evidence>
<dbReference type="AlphaFoldDB" id="A0A7K3TJ50"/>
<feature type="transmembrane region" description="Helical" evidence="6">
    <location>
        <begin position="12"/>
        <end position="32"/>
    </location>
</feature>
<proteinExistence type="predicted"/>
<organism evidence="7 8">
    <name type="scientific">Bifidobacterium avesanii</name>
    <dbReference type="NCBI Taxonomy" id="1798157"/>
    <lineage>
        <taxon>Bacteria</taxon>
        <taxon>Bacillati</taxon>
        <taxon>Actinomycetota</taxon>
        <taxon>Actinomycetes</taxon>
        <taxon>Bifidobacteriales</taxon>
        <taxon>Bifidobacteriaceae</taxon>
        <taxon>Bifidobacterium</taxon>
    </lineage>
</organism>
<evidence type="ECO:0000313" key="7">
    <source>
        <dbReference type="EMBL" id="NEG78729.1"/>
    </source>
</evidence>
<dbReference type="InterPro" id="IPR050833">
    <property type="entry name" value="Poly_Biosynth_Transport"/>
</dbReference>
<gene>
    <name evidence="7" type="ORF">GFD22_07070</name>
</gene>
<evidence type="ECO:0000256" key="3">
    <source>
        <dbReference type="ARBA" id="ARBA00022692"/>
    </source>
</evidence>
<feature type="transmembrane region" description="Helical" evidence="6">
    <location>
        <begin position="149"/>
        <end position="170"/>
    </location>
</feature>
<reference evidence="7 8" key="1">
    <citation type="submission" date="2019-10" db="EMBL/GenBank/DDBJ databases">
        <title>Bifidobacterium from non-human primates.</title>
        <authorList>
            <person name="Modesto M."/>
        </authorList>
    </citation>
    <scope>NUCLEOTIDE SEQUENCE [LARGE SCALE GENOMIC DNA]</scope>
    <source>
        <strain evidence="7 8">TREC</strain>
    </source>
</reference>
<feature type="transmembrane region" description="Helical" evidence="6">
    <location>
        <begin position="332"/>
        <end position="349"/>
    </location>
</feature>
<accession>A0A7K3TJ50</accession>
<feature type="transmembrane region" description="Helical" evidence="6">
    <location>
        <begin position="390"/>
        <end position="406"/>
    </location>
</feature>
<name>A0A7K3TJ50_9BIFI</name>
<sequence>MVKNASVTLAMQVVKNVLAFISRTVFVYVLGAEYLGVNSLFTEILTVLSFAELGIGNAMVFSLYKPLATKNIDKIKSLMRLYARSYWAIGIVIAVLGVCVIPFLPYIVGDVSYVKENITLLYLLFLLNSVLSYFFVYKKSLIIADQRNYIVDIYQQIFYAIQVIAQSVFLIITRAFIPYLLIVVLCTFLNNYFVARKADKMYPYLRDRNVKPLGKTEIKDIVANIKALVVYKIGGIALESTTSIFTSMLINVVTVGLYNNYKMFVDVFRTIGNQVMNSIVASVGNLNAGTEDDKKERVFYEIFYLNAWFYGFAAMGLYYFTSPLITIWLGDSYLIGNGAVAAACLYFYISNMHYPCYTYRTTAGLFVFGKYVPIAAAVINLGLAFALGKLWGLTGILLASSIARILTYEIVDPIIICKRIFKKNALYYFVIYAVTAALIVADGYISYWIIPLLPITGLIGFIVKIVIFSIFFNTIFFAATFHTQSARSLINRFKRILIKNTNHGRHRK</sequence>
<evidence type="ECO:0000313" key="8">
    <source>
        <dbReference type="Proteomes" id="UP000469763"/>
    </source>
</evidence>
<dbReference type="OrthoDB" id="8609648at2"/>
<comment type="subcellular location">
    <subcellularLocation>
        <location evidence="1">Cell membrane</location>
        <topology evidence="1">Multi-pass membrane protein</topology>
    </subcellularLocation>
</comment>
<feature type="transmembrane region" description="Helical" evidence="6">
    <location>
        <begin position="44"/>
        <end position="64"/>
    </location>
</feature>
<feature type="transmembrane region" description="Helical" evidence="6">
    <location>
        <begin position="176"/>
        <end position="195"/>
    </location>
</feature>
<feature type="transmembrane region" description="Helical" evidence="6">
    <location>
        <begin position="455"/>
        <end position="479"/>
    </location>
</feature>
<feature type="transmembrane region" description="Helical" evidence="6">
    <location>
        <begin position="85"/>
        <end position="108"/>
    </location>
</feature>
<comment type="caution">
    <text evidence="7">The sequence shown here is derived from an EMBL/GenBank/DDBJ whole genome shotgun (WGS) entry which is preliminary data.</text>
</comment>
<keyword evidence="5 6" id="KW-0472">Membrane</keyword>
<feature type="transmembrane region" description="Helical" evidence="6">
    <location>
        <begin position="426"/>
        <end position="449"/>
    </location>
</feature>
<dbReference type="PANTHER" id="PTHR30250:SF26">
    <property type="entry name" value="PSMA PROTEIN"/>
    <property type="match status" value="1"/>
</dbReference>
<dbReference type="EMBL" id="WHZY01000009">
    <property type="protein sequence ID" value="NEG78729.1"/>
    <property type="molecule type" value="Genomic_DNA"/>
</dbReference>
<keyword evidence="8" id="KW-1185">Reference proteome</keyword>
<evidence type="ECO:0000256" key="2">
    <source>
        <dbReference type="ARBA" id="ARBA00022475"/>
    </source>
</evidence>
<dbReference type="GO" id="GO:0005886">
    <property type="term" value="C:plasma membrane"/>
    <property type="evidence" value="ECO:0007669"/>
    <property type="project" value="UniProtKB-SubCell"/>
</dbReference>
<dbReference type="PANTHER" id="PTHR30250">
    <property type="entry name" value="PST FAMILY PREDICTED COLANIC ACID TRANSPORTER"/>
    <property type="match status" value="1"/>
</dbReference>
<dbReference type="Proteomes" id="UP000469763">
    <property type="component" value="Unassembled WGS sequence"/>
</dbReference>
<evidence type="ECO:0000256" key="5">
    <source>
        <dbReference type="ARBA" id="ARBA00023136"/>
    </source>
</evidence>
<protein>
    <recommendedName>
        <fullName evidence="9">Oligosaccharide flippase family protein</fullName>
    </recommendedName>
</protein>
<keyword evidence="2" id="KW-1003">Cell membrane</keyword>
<evidence type="ECO:0000256" key="6">
    <source>
        <dbReference type="SAM" id="Phobius"/>
    </source>
</evidence>
<feature type="transmembrane region" description="Helical" evidence="6">
    <location>
        <begin position="120"/>
        <end position="137"/>
    </location>
</feature>
<keyword evidence="3 6" id="KW-0812">Transmembrane</keyword>
<dbReference type="RefSeq" id="WP_152351018.1">
    <property type="nucleotide sequence ID" value="NZ_WBSN01000020.1"/>
</dbReference>